<keyword evidence="6" id="KW-0411">Iron-sulfur</keyword>
<comment type="caution">
    <text evidence="8">The sequence shown here is derived from an EMBL/GenBank/DDBJ whole genome shotgun (WGS) entry which is preliminary data.</text>
</comment>
<keyword evidence="1 6" id="KW-0004">4Fe-4S</keyword>
<dbReference type="GO" id="GO:0003677">
    <property type="term" value="F:DNA binding"/>
    <property type="evidence" value="ECO:0007669"/>
    <property type="project" value="UniProtKB-UniRule"/>
</dbReference>
<dbReference type="GO" id="GO:0006281">
    <property type="term" value="P:DNA repair"/>
    <property type="evidence" value="ECO:0007669"/>
    <property type="project" value="TreeGrafter"/>
</dbReference>
<accession>A0A4P9VSE4</accession>
<dbReference type="SMART" id="SM00491">
    <property type="entry name" value="HELICc2"/>
    <property type="match status" value="1"/>
</dbReference>
<dbReference type="InterPro" id="IPR045028">
    <property type="entry name" value="DinG/Rad3-like"/>
</dbReference>
<keyword evidence="9" id="KW-1185">Reference proteome</keyword>
<keyword evidence="6" id="KW-0479">Metal-binding</keyword>
<evidence type="ECO:0000259" key="7">
    <source>
        <dbReference type="PROSITE" id="PS51193"/>
    </source>
</evidence>
<evidence type="ECO:0000256" key="6">
    <source>
        <dbReference type="HAMAP-Rule" id="MF_02205"/>
    </source>
</evidence>
<dbReference type="FunFam" id="3.40.50.300:FF:000437">
    <property type="entry name" value="ATP-dependent DNA helicase DinG"/>
    <property type="match status" value="1"/>
</dbReference>
<evidence type="ECO:0000256" key="3">
    <source>
        <dbReference type="ARBA" id="ARBA00022801"/>
    </source>
</evidence>
<comment type="function">
    <text evidence="6">DNA-dependent ATPase and 5'-3' DNA helicase. Unwinds D-loops, R-loops, forked DNA and G-quadruplex DNA.</text>
</comment>
<keyword evidence="6" id="KW-0408">Iron</keyword>
<evidence type="ECO:0000256" key="4">
    <source>
        <dbReference type="ARBA" id="ARBA00022840"/>
    </source>
</evidence>
<dbReference type="GO" id="GO:0009432">
    <property type="term" value="P:SOS response"/>
    <property type="evidence" value="ECO:0007669"/>
    <property type="project" value="TreeGrafter"/>
</dbReference>
<dbReference type="InterPro" id="IPR014013">
    <property type="entry name" value="Helic_SF1/SF2_ATP-bd_DinG/Rad3"/>
</dbReference>
<dbReference type="GO" id="GO:0033677">
    <property type="term" value="F:DNA/RNA helicase activity"/>
    <property type="evidence" value="ECO:0007669"/>
    <property type="project" value="TreeGrafter"/>
</dbReference>
<dbReference type="GO" id="GO:0016887">
    <property type="term" value="F:ATP hydrolysis activity"/>
    <property type="evidence" value="ECO:0007669"/>
    <property type="project" value="RHEA"/>
</dbReference>
<proteinExistence type="inferred from homology"/>
<feature type="binding site" evidence="6">
    <location>
        <position position="216"/>
    </location>
    <ligand>
        <name>[4Fe-4S] cluster</name>
        <dbReference type="ChEBI" id="CHEBI:49883"/>
    </ligand>
</feature>
<dbReference type="Pfam" id="PF00270">
    <property type="entry name" value="DEAD"/>
    <property type="match status" value="1"/>
</dbReference>
<dbReference type="GO" id="GO:0005524">
    <property type="term" value="F:ATP binding"/>
    <property type="evidence" value="ECO:0007669"/>
    <property type="project" value="UniProtKB-UniRule"/>
</dbReference>
<keyword evidence="5 6" id="KW-0238">DNA-binding</keyword>
<dbReference type="FunFam" id="3.40.50.300:FF:001058">
    <property type="entry name" value="ATP-dependent DNA helicase DinG"/>
    <property type="match status" value="1"/>
</dbReference>
<protein>
    <recommendedName>
        <fullName evidence="6">ATP-dependent DNA helicase DinG</fullName>
        <ecNumber evidence="6">5.6.2.3</ecNumber>
    </recommendedName>
    <alternativeName>
        <fullName evidence="6">DNA 5'-3' helicase DinG</fullName>
    </alternativeName>
</protein>
<dbReference type="RefSeq" id="WP_094788279.1">
    <property type="nucleotide sequence ID" value="NZ_NDXW01000001.1"/>
</dbReference>
<name>A0A4P9VSE4_9GAMM</name>
<dbReference type="SMART" id="SM00487">
    <property type="entry name" value="DEXDc"/>
    <property type="match status" value="1"/>
</dbReference>
<feature type="binding site" evidence="6">
    <location>
        <position position="205"/>
    </location>
    <ligand>
        <name>[4Fe-4S] cluster</name>
        <dbReference type="ChEBI" id="CHEBI:49883"/>
    </ligand>
</feature>
<keyword evidence="2 6" id="KW-0547">Nucleotide-binding</keyword>
<dbReference type="GO" id="GO:0046872">
    <property type="term" value="F:metal ion binding"/>
    <property type="evidence" value="ECO:0007669"/>
    <property type="project" value="UniProtKB-KW"/>
</dbReference>
<gene>
    <name evidence="6" type="primary">dinG</name>
    <name evidence="8" type="ORF">B9G39_18590</name>
</gene>
<dbReference type="GO" id="GO:0043139">
    <property type="term" value="F:5'-3' DNA helicase activity"/>
    <property type="evidence" value="ECO:0007669"/>
    <property type="project" value="UniProtKB-UniRule"/>
</dbReference>
<dbReference type="PANTHER" id="PTHR11472:SF59">
    <property type="entry name" value="ATP-DEPENDENT DNA HELICASE DING"/>
    <property type="match status" value="1"/>
</dbReference>
<dbReference type="InterPro" id="IPR014001">
    <property type="entry name" value="Helicase_ATP-bd"/>
</dbReference>
<reference evidence="8 9" key="1">
    <citation type="submission" date="2017-04" db="EMBL/GenBank/DDBJ databases">
        <title>Draft genome sequence of Zooshikella ganghwensis VG4 isolated from Red Sea sediments.</title>
        <authorList>
            <person name="Rehman Z."/>
            <person name="Alam I."/>
            <person name="Kamau A."/>
            <person name="Bajic V."/>
            <person name="Leiknes T."/>
        </authorList>
    </citation>
    <scope>NUCLEOTIDE SEQUENCE [LARGE SCALE GENOMIC DNA]</scope>
    <source>
        <strain evidence="8 9">VG4</strain>
    </source>
</reference>
<dbReference type="Proteomes" id="UP000257039">
    <property type="component" value="Unassembled WGS sequence"/>
</dbReference>
<dbReference type="NCBIfam" id="NF008729">
    <property type="entry name" value="PRK11747.1"/>
    <property type="match status" value="1"/>
</dbReference>
<comment type="similarity">
    <text evidence="6">Belongs to the helicase family. DinG subfamily. Type 1 sub-subfamily.</text>
</comment>
<dbReference type="SUPFAM" id="SSF52540">
    <property type="entry name" value="P-loop containing nucleoside triphosphate hydrolases"/>
    <property type="match status" value="1"/>
</dbReference>
<feature type="binding site" evidence="6">
    <location>
        <position position="129"/>
    </location>
    <ligand>
        <name>[4Fe-4S] cluster</name>
        <dbReference type="ChEBI" id="CHEBI:49883"/>
    </ligand>
</feature>
<evidence type="ECO:0000256" key="5">
    <source>
        <dbReference type="ARBA" id="ARBA00023125"/>
    </source>
</evidence>
<dbReference type="AlphaFoldDB" id="A0A4P9VSE4"/>
<dbReference type="InterPro" id="IPR027417">
    <property type="entry name" value="P-loop_NTPase"/>
</dbReference>
<keyword evidence="4 6" id="KW-0067">ATP-binding</keyword>
<dbReference type="Gene3D" id="3.40.50.300">
    <property type="entry name" value="P-loop containing nucleotide triphosphate hydrolases"/>
    <property type="match status" value="2"/>
</dbReference>
<evidence type="ECO:0000256" key="1">
    <source>
        <dbReference type="ARBA" id="ARBA00022485"/>
    </source>
</evidence>
<comment type="catalytic activity">
    <reaction evidence="6">
        <text>ATP + H2O = ADP + phosphate + H(+)</text>
        <dbReference type="Rhea" id="RHEA:13065"/>
        <dbReference type="ChEBI" id="CHEBI:15377"/>
        <dbReference type="ChEBI" id="CHEBI:15378"/>
        <dbReference type="ChEBI" id="CHEBI:30616"/>
        <dbReference type="ChEBI" id="CHEBI:43474"/>
        <dbReference type="ChEBI" id="CHEBI:456216"/>
        <dbReference type="EC" id="5.6.2.3"/>
    </reaction>
</comment>
<evidence type="ECO:0000313" key="9">
    <source>
        <dbReference type="Proteomes" id="UP000257039"/>
    </source>
</evidence>
<organism evidence="8 9">
    <name type="scientific">Zooshikella ganghwensis</name>
    <dbReference type="NCBI Taxonomy" id="202772"/>
    <lineage>
        <taxon>Bacteria</taxon>
        <taxon>Pseudomonadati</taxon>
        <taxon>Pseudomonadota</taxon>
        <taxon>Gammaproteobacteria</taxon>
        <taxon>Oceanospirillales</taxon>
        <taxon>Zooshikellaceae</taxon>
        <taxon>Zooshikella</taxon>
    </lineage>
</organism>
<feature type="binding site" evidence="6">
    <location>
        <position position="210"/>
    </location>
    <ligand>
        <name>[4Fe-4S] cluster</name>
        <dbReference type="ChEBI" id="CHEBI:49883"/>
    </ligand>
</feature>
<sequence>MLSSSLKQVIQDAYRAFLNSKQLRPRYGQKLMIADIAKTIGEIEEDDEGQRVGEPAVCVVEAGTGTGKTVAYALAMIPIAQEYEKQLVIATATVALQEQILFKDLPDIRQNSGLSFSFALAKGRGRYVCLSKLDNILHDGASTLVTQDLFVAAGLLNTDQPHDRQTYQTMLDKFASSRWDGDRDSWPDVVEDKTWQLVATDHVQCSNRRCTYFHQCAFFKARERLGEADVIVTNHDMVLADLALGGGAVLPAPSKTLYVFDEGHHLPDKALNHFNHNSKIHSTRAWLEQLPKSLLQMRDHEVIERASAEKFIPRVEQACEQLRQDLLIWQQQIMPLLPSKDEQVIPQYRFAHGVLPDALRESAGIIKTQFALLVDILGRVSEQIKQLLDQKNYIIPQHELENWYALAGVLLLRAEANFDLWTVYSVEDDAEAPPNARWVTWHGQGGQTDLELSCSPILAAKTLRQNLWNRCFGAVVTSATLTALCQFDRFKMRAGVTDSTHFVVVPSPLPYQAAARLVIPSMPCTPKDPELHTAFIIDYLPELLSTQLGSLVLFASRRQMEDVYAEMSGAWQDKILMQGELSKQEIIVRHKKRIDQQQASVIFGLASFAEGIDLPGVYCEHVIIAKIPFAAPDNPVEAGLAEWIEQRGGNPFMQVTVPDAATKLVQACGRLLRHEKDQGIITLLDRRIVTQRYGKAILSSLPPFQQEIQPA</sequence>
<dbReference type="EC" id="5.6.2.3" evidence="6"/>
<dbReference type="InterPro" id="IPR011545">
    <property type="entry name" value="DEAD/DEAH_box_helicase_dom"/>
</dbReference>
<feature type="domain" description="Helicase ATP-binding" evidence="7">
    <location>
        <begin position="15"/>
        <end position="315"/>
    </location>
</feature>
<evidence type="ECO:0000313" key="8">
    <source>
        <dbReference type="EMBL" id="RDH45294.1"/>
    </source>
</evidence>
<dbReference type="EMBL" id="NDXW01000001">
    <property type="protein sequence ID" value="RDH45294.1"/>
    <property type="molecule type" value="Genomic_DNA"/>
</dbReference>
<dbReference type="PROSITE" id="PS51193">
    <property type="entry name" value="HELICASE_ATP_BIND_2"/>
    <property type="match status" value="1"/>
</dbReference>
<keyword evidence="6" id="KW-0413">Isomerase</keyword>
<keyword evidence="6 8" id="KW-0347">Helicase</keyword>
<dbReference type="Pfam" id="PF13307">
    <property type="entry name" value="Helicase_C_2"/>
    <property type="match status" value="1"/>
</dbReference>
<dbReference type="InterPro" id="IPR039000">
    <property type="entry name" value="DinG_proteobact"/>
</dbReference>
<comment type="cofactor">
    <cofactor evidence="6">
        <name>[4Fe-4S] cluster</name>
        <dbReference type="ChEBI" id="CHEBI:49883"/>
    </cofactor>
    <text evidence="6">Binds 1 [4Fe-4S] cluster.</text>
</comment>
<dbReference type="GO" id="GO:0051539">
    <property type="term" value="F:4 iron, 4 sulfur cluster binding"/>
    <property type="evidence" value="ECO:0007669"/>
    <property type="project" value="UniProtKB-UniRule"/>
</dbReference>
<dbReference type="HAMAP" id="MF_02205">
    <property type="entry name" value="DinG_proteobact"/>
    <property type="match status" value="1"/>
</dbReference>
<keyword evidence="3 6" id="KW-0378">Hydrolase</keyword>
<dbReference type="PANTHER" id="PTHR11472">
    <property type="entry name" value="DNA REPAIR DEAD HELICASE RAD3/XP-D SUBFAMILY MEMBER"/>
    <property type="match status" value="1"/>
</dbReference>
<dbReference type="InterPro" id="IPR006555">
    <property type="entry name" value="ATP-dep_Helicase_C"/>
</dbReference>
<evidence type="ECO:0000256" key="2">
    <source>
        <dbReference type="ARBA" id="ARBA00022741"/>
    </source>
</evidence>